<keyword evidence="7" id="KW-0406">Ion transport</keyword>
<dbReference type="GO" id="GO:0008324">
    <property type="term" value="F:monoatomic cation transmembrane transporter activity"/>
    <property type="evidence" value="ECO:0007669"/>
    <property type="project" value="InterPro"/>
</dbReference>
<feature type="transmembrane region" description="Helical" evidence="9">
    <location>
        <begin position="346"/>
        <end position="365"/>
    </location>
</feature>
<keyword evidence="6 9" id="KW-1133">Transmembrane helix</keyword>
<evidence type="ECO:0000256" key="8">
    <source>
        <dbReference type="ARBA" id="ARBA00023136"/>
    </source>
</evidence>
<dbReference type="eggNOG" id="COG0168">
    <property type="taxonomic scope" value="Bacteria"/>
</dbReference>
<reference evidence="10 11" key="2">
    <citation type="journal article" date="2011" name="Mol. Biol. Evol.">
        <title>Unity in variety--the pan-genome of the Chlamydiae.</title>
        <authorList>
            <person name="Collingro A."/>
            <person name="Tischler P."/>
            <person name="Weinmaier T."/>
            <person name="Penz T."/>
            <person name="Heinz E."/>
            <person name="Brunham R.C."/>
            <person name="Read T.D."/>
            <person name="Bavoil P.M."/>
            <person name="Sachse K."/>
            <person name="Kahane S."/>
            <person name="Friedman M.G."/>
            <person name="Rattei T."/>
            <person name="Myers G.S."/>
            <person name="Horn M."/>
        </authorList>
    </citation>
    <scope>NUCLEOTIDE SEQUENCE [LARGE SCALE GENOMIC DNA]</scope>
    <source>
        <strain evidence="11">ATCC VR-1471 / Z</strain>
    </source>
</reference>
<comment type="subcellular location">
    <subcellularLocation>
        <location evidence="1">Cell membrane</location>
        <topology evidence="1">Multi-pass membrane protein</topology>
    </subcellularLocation>
</comment>
<sequence>MSLFDQKIHWKSIWSQTGLLLHVPAAMAAVSLIICVIYQEWFALIPLISVAVFGFGVGQLLYRLFLKEENNAHLWDAMIIAANGWLMCSILAAVPFFWIATERLYAGVISDNLVIFSHPINALFEAFSGYTSTGLTMLQKTGPFPNTLYWWRSFLEWTGGLGLVVFILSLTHLNKMGFQLYYAEARTEQMSNNITQTAHWMWAIYVFYTCIAIFLFWLFGMTPWEAINHAFTTLSTGGFTLGHESFANFSPLIQGTAIFMMILASMSFLVHFRLIRDKKWEILLKSQQTRLLIFFLLGGWLIVVGLNYWNETKIQWMSSFFDWTSALTTCGFSSTKLSTFSPMTKLFLIMGMFVGGATGSTCGGIKLRRLIYLLGGVMLRLKTLTQKKEKQITDHYRSTKDPLNSEPPGVDLPKTEQSERLYTAGVLFFLWTFSLLIGWFLILKWTPSGQALDALFEVTSAMSNVGLTSGLLTPEFSSFGKCIFMLMMWIGRLEIIPAIILLLSIPMTLKQKD</sequence>
<gene>
    <name evidence="10" type="ordered locus">SNE_A06790</name>
</gene>
<dbReference type="RefSeq" id="WP_013943023.1">
    <property type="nucleotide sequence ID" value="NC_015713.1"/>
</dbReference>
<evidence type="ECO:0000256" key="5">
    <source>
        <dbReference type="ARBA" id="ARBA00022692"/>
    </source>
</evidence>
<keyword evidence="8 9" id="KW-0472">Membrane</keyword>
<feature type="transmembrane region" description="Helical" evidence="9">
    <location>
        <begin position="200"/>
        <end position="219"/>
    </location>
</feature>
<feature type="transmembrane region" description="Helical" evidence="9">
    <location>
        <begin position="252"/>
        <end position="270"/>
    </location>
</feature>
<protein>
    <submittedName>
        <fullName evidence="10">Cation transport protein</fullName>
    </submittedName>
</protein>
<evidence type="ECO:0000256" key="9">
    <source>
        <dbReference type="SAM" id="Phobius"/>
    </source>
</evidence>
<feature type="transmembrane region" description="Helical" evidence="9">
    <location>
        <begin position="291"/>
        <end position="309"/>
    </location>
</feature>
<feature type="transmembrane region" description="Helical" evidence="9">
    <location>
        <begin position="149"/>
        <end position="170"/>
    </location>
</feature>
<feature type="transmembrane region" description="Helical" evidence="9">
    <location>
        <begin position="77"/>
        <end position="100"/>
    </location>
</feature>
<evidence type="ECO:0000313" key="10">
    <source>
        <dbReference type="EMBL" id="CCB88556.1"/>
    </source>
</evidence>
<evidence type="ECO:0000256" key="1">
    <source>
        <dbReference type="ARBA" id="ARBA00004651"/>
    </source>
</evidence>
<dbReference type="PANTHER" id="PTHR32024">
    <property type="entry name" value="TRK SYSTEM POTASSIUM UPTAKE PROTEIN TRKG-RELATED"/>
    <property type="match status" value="1"/>
</dbReference>
<dbReference type="HOGENOM" id="CLU_030708_3_0_0"/>
<proteinExistence type="inferred from homology"/>
<dbReference type="AlphaFoldDB" id="F8L741"/>
<organism evidence="10 11">
    <name type="scientific">Simkania negevensis (strain ATCC VR-1471 / DSM 27360 / Z)</name>
    <dbReference type="NCBI Taxonomy" id="331113"/>
    <lineage>
        <taxon>Bacteria</taxon>
        <taxon>Pseudomonadati</taxon>
        <taxon>Chlamydiota</taxon>
        <taxon>Chlamydiia</taxon>
        <taxon>Parachlamydiales</taxon>
        <taxon>Simkaniaceae</taxon>
        <taxon>Simkania</taxon>
    </lineage>
</organism>
<feature type="transmembrane region" description="Helical" evidence="9">
    <location>
        <begin position="483"/>
        <end position="505"/>
    </location>
</feature>
<feature type="transmembrane region" description="Helical" evidence="9">
    <location>
        <begin position="20"/>
        <end position="39"/>
    </location>
</feature>
<feature type="transmembrane region" description="Helical" evidence="9">
    <location>
        <begin position="45"/>
        <end position="65"/>
    </location>
</feature>
<keyword evidence="11" id="KW-1185">Reference proteome</keyword>
<keyword evidence="5 9" id="KW-0812">Transmembrane</keyword>
<dbReference type="KEGG" id="sng:SNE_A06790"/>
<dbReference type="InterPro" id="IPR003445">
    <property type="entry name" value="Cat_transpt"/>
</dbReference>
<evidence type="ECO:0000256" key="4">
    <source>
        <dbReference type="ARBA" id="ARBA00022475"/>
    </source>
</evidence>
<evidence type="ECO:0000256" key="7">
    <source>
        <dbReference type="ARBA" id="ARBA00023065"/>
    </source>
</evidence>
<comment type="similarity">
    <text evidence="2">Belongs to the TrkH potassium transport family.</text>
</comment>
<evidence type="ECO:0000313" key="11">
    <source>
        <dbReference type="Proteomes" id="UP000000496"/>
    </source>
</evidence>
<evidence type="ECO:0000256" key="2">
    <source>
        <dbReference type="ARBA" id="ARBA00009137"/>
    </source>
</evidence>
<reference key="1">
    <citation type="journal article" date="2011" name="Mol. Biol. Evol.">
        <title>Unity in variety -- the pan-genome of the Chlamydiae.</title>
        <authorList>
            <person name="Collingro A."/>
            <person name="Tischler P."/>
            <person name="Weinmaier T."/>
            <person name="Penz T."/>
            <person name="Heinz E."/>
            <person name="Brunham R.C."/>
            <person name="Read T.D."/>
            <person name="Bavoil P.M."/>
            <person name="Sachse K."/>
            <person name="Kahane S."/>
            <person name="Friedman M.G."/>
            <person name="Rattei T."/>
            <person name="Myers G.S.A."/>
            <person name="Horn M."/>
        </authorList>
    </citation>
    <scope>NUCLEOTIDE SEQUENCE</scope>
    <source>
        <strain>Z</strain>
    </source>
</reference>
<evidence type="ECO:0000256" key="3">
    <source>
        <dbReference type="ARBA" id="ARBA00022448"/>
    </source>
</evidence>
<keyword evidence="4" id="KW-1003">Cell membrane</keyword>
<dbReference type="GO" id="GO:0005886">
    <property type="term" value="C:plasma membrane"/>
    <property type="evidence" value="ECO:0007669"/>
    <property type="project" value="UniProtKB-SubCell"/>
</dbReference>
<keyword evidence="3" id="KW-0813">Transport</keyword>
<dbReference type="Proteomes" id="UP000000496">
    <property type="component" value="Chromosome gsn.131"/>
</dbReference>
<dbReference type="GO" id="GO:0030001">
    <property type="term" value="P:metal ion transport"/>
    <property type="evidence" value="ECO:0007669"/>
    <property type="project" value="UniProtKB-ARBA"/>
</dbReference>
<feature type="transmembrane region" description="Helical" evidence="9">
    <location>
        <begin position="421"/>
        <end position="442"/>
    </location>
</feature>
<name>F8L741_SIMNZ</name>
<dbReference type="OrthoDB" id="9810952at2"/>
<accession>F8L741</accession>
<evidence type="ECO:0000256" key="6">
    <source>
        <dbReference type="ARBA" id="ARBA00022989"/>
    </source>
</evidence>
<dbReference type="STRING" id="331113.SNE_A06790"/>
<dbReference type="PANTHER" id="PTHR32024:SF2">
    <property type="entry name" value="TRK SYSTEM POTASSIUM UPTAKE PROTEIN TRKG-RELATED"/>
    <property type="match status" value="1"/>
</dbReference>
<dbReference type="EMBL" id="FR872582">
    <property type="protein sequence ID" value="CCB88556.1"/>
    <property type="molecule type" value="Genomic_DNA"/>
</dbReference>
<dbReference type="Pfam" id="PF02386">
    <property type="entry name" value="TrkH"/>
    <property type="match status" value="1"/>
</dbReference>